<organism evidence="2 3">
    <name type="scientific">Boletus edulis BED1</name>
    <dbReference type="NCBI Taxonomy" id="1328754"/>
    <lineage>
        <taxon>Eukaryota</taxon>
        <taxon>Fungi</taxon>
        <taxon>Dikarya</taxon>
        <taxon>Basidiomycota</taxon>
        <taxon>Agaricomycotina</taxon>
        <taxon>Agaricomycetes</taxon>
        <taxon>Agaricomycetidae</taxon>
        <taxon>Boletales</taxon>
        <taxon>Boletineae</taxon>
        <taxon>Boletaceae</taxon>
        <taxon>Boletoideae</taxon>
        <taxon>Boletus</taxon>
    </lineage>
</organism>
<proteinExistence type="predicted"/>
<protein>
    <recommendedName>
        <fullName evidence="4">Secreted protein</fullName>
    </recommendedName>
</protein>
<evidence type="ECO:0000256" key="1">
    <source>
        <dbReference type="SAM" id="SignalP"/>
    </source>
</evidence>
<feature type="chain" id="PRO_5041946632" description="Secreted protein" evidence="1">
    <location>
        <begin position="19"/>
        <end position="81"/>
    </location>
</feature>
<feature type="signal peptide" evidence="1">
    <location>
        <begin position="1"/>
        <end position="18"/>
    </location>
</feature>
<evidence type="ECO:0008006" key="4">
    <source>
        <dbReference type="Google" id="ProtNLM"/>
    </source>
</evidence>
<comment type="caution">
    <text evidence="2">The sequence shown here is derived from an EMBL/GenBank/DDBJ whole genome shotgun (WGS) entry which is preliminary data.</text>
</comment>
<keyword evidence="3" id="KW-1185">Reference proteome</keyword>
<reference evidence="2" key="2">
    <citation type="journal article" date="2020" name="Nat. Commun.">
        <title>Large-scale genome sequencing of mycorrhizal fungi provides insights into the early evolution of symbiotic traits.</title>
        <authorList>
            <person name="Miyauchi S."/>
            <person name="Kiss E."/>
            <person name="Kuo A."/>
            <person name="Drula E."/>
            <person name="Kohler A."/>
            <person name="Sanchez-Garcia M."/>
            <person name="Morin E."/>
            <person name="Andreopoulos B."/>
            <person name="Barry K.W."/>
            <person name="Bonito G."/>
            <person name="Buee M."/>
            <person name="Carver A."/>
            <person name="Chen C."/>
            <person name="Cichocki N."/>
            <person name="Clum A."/>
            <person name="Culley D."/>
            <person name="Crous P.W."/>
            <person name="Fauchery L."/>
            <person name="Girlanda M."/>
            <person name="Hayes R.D."/>
            <person name="Keri Z."/>
            <person name="LaButti K."/>
            <person name="Lipzen A."/>
            <person name="Lombard V."/>
            <person name="Magnuson J."/>
            <person name="Maillard F."/>
            <person name="Murat C."/>
            <person name="Nolan M."/>
            <person name="Ohm R.A."/>
            <person name="Pangilinan J."/>
            <person name="Pereira M.F."/>
            <person name="Perotto S."/>
            <person name="Peter M."/>
            <person name="Pfister S."/>
            <person name="Riley R."/>
            <person name="Sitrit Y."/>
            <person name="Stielow J.B."/>
            <person name="Szollosi G."/>
            <person name="Zifcakova L."/>
            <person name="Stursova M."/>
            <person name="Spatafora J.W."/>
            <person name="Tedersoo L."/>
            <person name="Vaario L.M."/>
            <person name="Yamada A."/>
            <person name="Yan M."/>
            <person name="Wang P."/>
            <person name="Xu J."/>
            <person name="Bruns T."/>
            <person name="Baldrian P."/>
            <person name="Vilgalys R."/>
            <person name="Dunand C."/>
            <person name="Henrissat B."/>
            <person name="Grigoriev I.V."/>
            <person name="Hibbett D."/>
            <person name="Nagy L.G."/>
            <person name="Martin F.M."/>
        </authorList>
    </citation>
    <scope>NUCLEOTIDE SEQUENCE</scope>
    <source>
        <strain evidence="2">BED1</strain>
    </source>
</reference>
<evidence type="ECO:0000313" key="3">
    <source>
        <dbReference type="Proteomes" id="UP001194468"/>
    </source>
</evidence>
<reference evidence="2" key="1">
    <citation type="submission" date="2019-10" db="EMBL/GenBank/DDBJ databases">
        <authorList>
            <consortium name="DOE Joint Genome Institute"/>
            <person name="Kuo A."/>
            <person name="Miyauchi S."/>
            <person name="Kiss E."/>
            <person name="Drula E."/>
            <person name="Kohler A."/>
            <person name="Sanchez-Garcia M."/>
            <person name="Andreopoulos B."/>
            <person name="Barry K.W."/>
            <person name="Bonito G."/>
            <person name="Buee M."/>
            <person name="Carver A."/>
            <person name="Chen C."/>
            <person name="Cichocki N."/>
            <person name="Clum A."/>
            <person name="Culley D."/>
            <person name="Crous P.W."/>
            <person name="Fauchery L."/>
            <person name="Girlanda M."/>
            <person name="Hayes R."/>
            <person name="Keri Z."/>
            <person name="LaButti K."/>
            <person name="Lipzen A."/>
            <person name="Lombard V."/>
            <person name="Magnuson J."/>
            <person name="Maillard F."/>
            <person name="Morin E."/>
            <person name="Murat C."/>
            <person name="Nolan M."/>
            <person name="Ohm R."/>
            <person name="Pangilinan J."/>
            <person name="Pereira M."/>
            <person name="Perotto S."/>
            <person name="Peter M."/>
            <person name="Riley R."/>
            <person name="Sitrit Y."/>
            <person name="Stielow B."/>
            <person name="Szollosi G."/>
            <person name="Zifcakova L."/>
            <person name="Stursova M."/>
            <person name="Spatafora J.W."/>
            <person name="Tedersoo L."/>
            <person name="Vaario L.-M."/>
            <person name="Yamada A."/>
            <person name="Yan M."/>
            <person name="Wang P."/>
            <person name="Xu J."/>
            <person name="Bruns T."/>
            <person name="Baldrian P."/>
            <person name="Vilgalys R."/>
            <person name="Henrissat B."/>
            <person name="Grigoriev I.V."/>
            <person name="Hibbett D."/>
            <person name="Nagy L.G."/>
            <person name="Martin F.M."/>
        </authorList>
    </citation>
    <scope>NUCLEOTIDE SEQUENCE</scope>
    <source>
        <strain evidence="2">BED1</strain>
    </source>
</reference>
<dbReference type="Proteomes" id="UP001194468">
    <property type="component" value="Unassembled WGS sequence"/>
</dbReference>
<evidence type="ECO:0000313" key="2">
    <source>
        <dbReference type="EMBL" id="KAF8437616.1"/>
    </source>
</evidence>
<sequence>MSLGFALLMWSTADCTSASQFWTLLMMGAACDQCMDCSRYCAGVYTSLRLLHADLPSETTGIMTISAVGLSTRQFQMSSIS</sequence>
<gene>
    <name evidence="2" type="ORF">L210DRAFT_2337362</name>
</gene>
<dbReference type="EMBL" id="WHUW01000018">
    <property type="protein sequence ID" value="KAF8437616.1"/>
    <property type="molecule type" value="Genomic_DNA"/>
</dbReference>
<name>A0AAD4BQJ1_BOLED</name>
<dbReference type="AlphaFoldDB" id="A0AAD4BQJ1"/>
<accession>A0AAD4BQJ1</accession>
<keyword evidence="1" id="KW-0732">Signal</keyword>